<feature type="transmembrane region" description="Helical" evidence="1">
    <location>
        <begin position="176"/>
        <end position="193"/>
    </location>
</feature>
<gene>
    <name evidence="3" type="primary">tmem109</name>
</gene>
<dbReference type="InterPro" id="IPR039492">
    <property type="entry name" value="TMEM109"/>
</dbReference>
<organism evidence="3 4">
    <name type="scientific">Myripristis murdjan</name>
    <name type="common">pinecone soldierfish</name>
    <dbReference type="NCBI Taxonomy" id="586833"/>
    <lineage>
        <taxon>Eukaryota</taxon>
        <taxon>Metazoa</taxon>
        <taxon>Chordata</taxon>
        <taxon>Craniata</taxon>
        <taxon>Vertebrata</taxon>
        <taxon>Euteleostomi</taxon>
        <taxon>Actinopterygii</taxon>
        <taxon>Neopterygii</taxon>
        <taxon>Teleostei</taxon>
        <taxon>Neoteleostei</taxon>
        <taxon>Acanthomorphata</taxon>
        <taxon>Holocentriformes</taxon>
        <taxon>Holocentridae</taxon>
        <taxon>Myripristis</taxon>
    </lineage>
</organism>
<evidence type="ECO:0000313" key="3">
    <source>
        <dbReference type="Ensembl" id="ENSMMDP00005044744.1"/>
    </source>
</evidence>
<dbReference type="AlphaFoldDB" id="A0A668AA32"/>
<sequence length="229" mass="24838">MFPHSNGSGLSRLCVLCGLSVLLLSASAEEVFEQRSGMIQELRAALADLAAEGRTYVGKVAGEQTVLSVQKAFSQVLHVVAEAVASGLQVLSQYLTHFLQAAGLEVALPLSRVTPEGVIFVAQWVLLALIGYWLISLAFRLVASTLRRALWLVKVAVAIASFGLILSDHSVGTETMAIRLAVLVCVCVLFGVGPSRGGTVADKTAHLEEQVKILERRLREMERWRRTEE</sequence>
<evidence type="ECO:0000256" key="2">
    <source>
        <dbReference type="SAM" id="SignalP"/>
    </source>
</evidence>
<keyword evidence="4" id="KW-1185">Reference proteome</keyword>
<name>A0A668AA32_9TELE</name>
<feature type="signal peptide" evidence="2">
    <location>
        <begin position="1"/>
        <end position="28"/>
    </location>
</feature>
<dbReference type="OrthoDB" id="8818627at2759"/>
<dbReference type="FunCoup" id="A0A668AA32">
    <property type="interactions" value="9"/>
</dbReference>
<accession>A0A668AA32</accession>
<reference evidence="3" key="3">
    <citation type="submission" date="2025-09" db="UniProtKB">
        <authorList>
            <consortium name="Ensembl"/>
        </authorList>
    </citation>
    <scope>IDENTIFICATION</scope>
</reference>
<dbReference type="PANTHER" id="PTHR14550">
    <property type="entry name" value="TRANSMEMBRANE PROTEIN 109"/>
    <property type="match status" value="1"/>
</dbReference>
<dbReference type="GO" id="GO:0042771">
    <property type="term" value="P:intrinsic apoptotic signaling pathway in response to DNA damage by p53 class mediator"/>
    <property type="evidence" value="ECO:0007669"/>
    <property type="project" value="TreeGrafter"/>
</dbReference>
<dbReference type="Pfam" id="PF14965">
    <property type="entry name" value="BRI3BP"/>
    <property type="match status" value="1"/>
</dbReference>
<reference evidence="3" key="2">
    <citation type="submission" date="2025-08" db="UniProtKB">
        <authorList>
            <consortium name="Ensembl"/>
        </authorList>
    </citation>
    <scope>IDENTIFICATION</scope>
</reference>
<feature type="chain" id="PRO_5025409010" evidence="2">
    <location>
        <begin position="29"/>
        <end position="229"/>
    </location>
</feature>
<keyword evidence="2" id="KW-0732">Signal</keyword>
<feature type="transmembrane region" description="Helical" evidence="1">
    <location>
        <begin position="151"/>
        <end position="170"/>
    </location>
</feature>
<dbReference type="Ensembl" id="ENSMMDT00005045632.1">
    <property type="protein sequence ID" value="ENSMMDP00005044744.1"/>
    <property type="gene ID" value="ENSMMDG00005020519.1"/>
</dbReference>
<dbReference type="PANTHER" id="PTHR14550:SF2">
    <property type="entry name" value="TRANSMEMBRANE PROTEIN 109"/>
    <property type="match status" value="1"/>
</dbReference>
<keyword evidence="1" id="KW-0472">Membrane</keyword>
<evidence type="ECO:0000256" key="1">
    <source>
        <dbReference type="SAM" id="Phobius"/>
    </source>
</evidence>
<dbReference type="GeneTree" id="ENSGT00510000052596"/>
<dbReference type="GO" id="GO:0071480">
    <property type="term" value="P:cellular response to gamma radiation"/>
    <property type="evidence" value="ECO:0007669"/>
    <property type="project" value="InterPro"/>
</dbReference>
<reference evidence="3" key="1">
    <citation type="submission" date="2019-06" db="EMBL/GenBank/DDBJ databases">
        <authorList>
            <consortium name="Wellcome Sanger Institute Data Sharing"/>
        </authorList>
    </citation>
    <scope>NUCLEOTIDE SEQUENCE [LARGE SCALE GENOMIC DNA]</scope>
</reference>
<proteinExistence type="predicted"/>
<feature type="transmembrane region" description="Helical" evidence="1">
    <location>
        <begin position="118"/>
        <end position="139"/>
    </location>
</feature>
<evidence type="ECO:0000313" key="4">
    <source>
        <dbReference type="Proteomes" id="UP000472263"/>
    </source>
</evidence>
<dbReference type="InParanoid" id="A0A668AA32"/>
<keyword evidence="1" id="KW-1133">Transmembrane helix</keyword>
<keyword evidence="1" id="KW-0812">Transmembrane</keyword>
<protein>
    <submittedName>
        <fullName evidence="3">Uncharacterized LOC115360984</fullName>
    </submittedName>
</protein>
<dbReference type="Proteomes" id="UP000472263">
    <property type="component" value="Chromosome 1"/>
</dbReference>